<dbReference type="Proteomes" id="UP000305100">
    <property type="component" value="Unassembled WGS sequence"/>
</dbReference>
<gene>
    <name evidence="2" type="ORF">FEZ41_03805</name>
</gene>
<dbReference type="InterPro" id="IPR035965">
    <property type="entry name" value="PAS-like_dom_sf"/>
</dbReference>
<feature type="compositionally biased region" description="Basic and acidic residues" evidence="1">
    <location>
        <begin position="171"/>
        <end position="180"/>
    </location>
</feature>
<proteinExistence type="predicted"/>
<name>A0A5R9CX54_9LACO</name>
<organism evidence="2 3">
    <name type="scientific">Lentilactobacillus parafarraginis</name>
    <dbReference type="NCBI Taxonomy" id="390842"/>
    <lineage>
        <taxon>Bacteria</taxon>
        <taxon>Bacillati</taxon>
        <taxon>Bacillota</taxon>
        <taxon>Bacilli</taxon>
        <taxon>Lactobacillales</taxon>
        <taxon>Lactobacillaceae</taxon>
        <taxon>Lentilactobacillus</taxon>
    </lineage>
</organism>
<feature type="region of interest" description="Disordered" evidence="1">
    <location>
        <begin position="148"/>
        <end position="196"/>
    </location>
</feature>
<dbReference type="AlphaFoldDB" id="A0A5R9CX54"/>
<evidence type="ECO:0000256" key="1">
    <source>
        <dbReference type="SAM" id="MobiDB-lite"/>
    </source>
</evidence>
<dbReference type="Gene3D" id="3.30.450.20">
    <property type="entry name" value="PAS domain"/>
    <property type="match status" value="1"/>
</dbReference>
<dbReference type="OrthoDB" id="9769774at2"/>
<evidence type="ECO:0000313" key="2">
    <source>
        <dbReference type="EMBL" id="TLQ20237.1"/>
    </source>
</evidence>
<evidence type="ECO:0000313" key="3">
    <source>
        <dbReference type="Proteomes" id="UP000305100"/>
    </source>
</evidence>
<feature type="compositionally biased region" description="Polar residues" evidence="1">
    <location>
        <begin position="148"/>
        <end position="157"/>
    </location>
</feature>
<dbReference type="RefSeq" id="WP_138467292.1">
    <property type="nucleotide sequence ID" value="NZ_VBSX01000006.1"/>
</dbReference>
<accession>A0A5R9CX54</accession>
<dbReference type="EMBL" id="VBSX01000006">
    <property type="protein sequence ID" value="TLQ20237.1"/>
    <property type="molecule type" value="Genomic_DNA"/>
</dbReference>
<reference evidence="2 3" key="1">
    <citation type="submission" date="2019-05" db="EMBL/GenBank/DDBJ databases">
        <title>The metagenome of a microbial culture collection derived from dairy environment covers the genomic content of the human microbiome.</title>
        <authorList>
            <person name="Roder T."/>
            <person name="Wuthrich D."/>
            <person name="Sattari Z."/>
            <person name="Von Ah U."/>
            <person name="Bar C."/>
            <person name="Ronchi F."/>
            <person name="Macpherson A.J."/>
            <person name="Ganal-Vonarburg S.C."/>
            <person name="Bruggmann R."/>
            <person name="Vergeres G."/>
        </authorList>
    </citation>
    <scope>NUCLEOTIDE SEQUENCE [LARGE SCALE GENOMIC DNA]</scope>
    <source>
        <strain evidence="2 3">FAM 1079</strain>
    </source>
</reference>
<sequence length="196" mass="21987">MSKQKPFIKSPVVQFKTGTLSLDQIEAIFDVLPFEIDFLDVSDRFTWYSDKPKREYPRHVSDLQKTIQQLHPGPAGMFAQKVIDSFKAGKQDHFEQPLKLNGQMVYINYYALRDQDGNYLGTIGYTGTVNHIADLIKHGAWDQDVTTGASMHQSMKSPTKAVPNIAGMGRPKADNKDSSRPDITTSASHTGMKDDH</sequence>
<dbReference type="SUPFAM" id="SSF55785">
    <property type="entry name" value="PYP-like sensor domain (PAS domain)"/>
    <property type="match status" value="1"/>
</dbReference>
<protein>
    <submittedName>
        <fullName evidence="2">NADPH-dependent FMN reductase</fullName>
    </submittedName>
</protein>
<dbReference type="Pfam" id="PF13596">
    <property type="entry name" value="PAS_10"/>
    <property type="match status" value="1"/>
</dbReference>
<comment type="caution">
    <text evidence="2">The sequence shown here is derived from an EMBL/GenBank/DDBJ whole genome shotgun (WGS) entry which is preliminary data.</text>
</comment>